<evidence type="ECO:0000313" key="3">
    <source>
        <dbReference type="EMBL" id="CAD9234239.1"/>
    </source>
</evidence>
<organism evidence="2">
    <name type="scientific">Compsopogon caeruleus</name>
    <dbReference type="NCBI Taxonomy" id="31354"/>
    <lineage>
        <taxon>Eukaryota</taxon>
        <taxon>Rhodophyta</taxon>
        <taxon>Compsopogonophyceae</taxon>
        <taxon>Compsopogonales</taxon>
        <taxon>Compsopogonaceae</taxon>
        <taxon>Compsopogon</taxon>
    </lineage>
</organism>
<feature type="region of interest" description="Disordered" evidence="1">
    <location>
        <begin position="1"/>
        <end position="21"/>
    </location>
</feature>
<dbReference type="AlphaFoldDB" id="A0A6T6C8M0"/>
<protein>
    <submittedName>
        <fullName evidence="2">Uncharacterized protein</fullName>
    </submittedName>
</protein>
<evidence type="ECO:0000313" key="2">
    <source>
        <dbReference type="EMBL" id="CAD9234238.1"/>
    </source>
</evidence>
<dbReference type="EMBL" id="HBGH01011408">
    <property type="protein sequence ID" value="CAD9234239.1"/>
    <property type="molecule type" value="Transcribed_RNA"/>
</dbReference>
<dbReference type="EMBL" id="HBGH01011407">
    <property type="protein sequence ID" value="CAD9234238.1"/>
    <property type="molecule type" value="Transcribed_RNA"/>
</dbReference>
<reference evidence="2" key="1">
    <citation type="submission" date="2021-01" db="EMBL/GenBank/DDBJ databases">
        <authorList>
            <person name="Corre E."/>
            <person name="Pelletier E."/>
            <person name="Niang G."/>
            <person name="Scheremetjew M."/>
            <person name="Finn R."/>
            <person name="Kale V."/>
            <person name="Holt S."/>
            <person name="Cochrane G."/>
            <person name="Meng A."/>
            <person name="Brown T."/>
            <person name="Cohen L."/>
        </authorList>
    </citation>
    <scope>NUCLEOTIDE SEQUENCE</scope>
    <source>
        <strain evidence="2">SAG 36.94</strain>
    </source>
</reference>
<gene>
    <name evidence="2" type="ORF">CCAE0312_LOCUS6326</name>
    <name evidence="3" type="ORF">CCAE0312_LOCUS6327</name>
</gene>
<name>A0A6T6C8M0_9RHOD</name>
<accession>A0A6T6C8M0</accession>
<sequence length="149" mass="17152">MVHFKRKTLDAPIPKPFRHSRFDKVQSPSSLDCAIESTHENSSVYFDEQVLRVIDRVRVSPSHENDNRTIKQEQHNLPNTGAGFPKHHSTIPLRGKTLEAPESWEVNSSLIDTLPYSEQIYPKPPSYQFHTKSSKSPPCNQWTTLEILF</sequence>
<proteinExistence type="predicted"/>
<evidence type="ECO:0000256" key="1">
    <source>
        <dbReference type="SAM" id="MobiDB-lite"/>
    </source>
</evidence>